<protein>
    <submittedName>
        <fullName evidence="1">Uncharacterized protein</fullName>
    </submittedName>
</protein>
<gene>
    <name evidence="1" type="ORF">SSOP1_2720</name>
</gene>
<organism evidence="1 2">
    <name type="scientific">Saccharolobus solfataricus</name>
    <name type="common">Sulfolobus solfataricus</name>
    <dbReference type="NCBI Taxonomy" id="2287"/>
    <lineage>
        <taxon>Archaea</taxon>
        <taxon>Thermoproteota</taxon>
        <taxon>Thermoprotei</taxon>
        <taxon>Sulfolobales</taxon>
        <taxon>Sulfolobaceae</taxon>
        <taxon>Saccharolobus</taxon>
    </lineage>
</organism>
<sequence>MSMEKNHQYINSMRYYLNKIRQFVKENYDKELELDVRYYSDFDGSRLMKLIDKSLLINVIRLEGLCMEIKDCALFSAAIYLYVYFSLIRFENNEIKDICKNNFPELYIYLLKIATKRSPSMHL</sequence>
<dbReference type="RefSeq" id="WP_014511423.1">
    <property type="nucleotide sequence ID" value="NZ_CP033241.1"/>
</dbReference>
<evidence type="ECO:0000313" key="1">
    <source>
        <dbReference type="EMBL" id="SAI86274.1"/>
    </source>
</evidence>
<dbReference type="Proteomes" id="UP000076770">
    <property type="component" value="Chromosome i"/>
</dbReference>
<reference evidence="2" key="1">
    <citation type="submission" date="2016-04" db="EMBL/GenBank/DDBJ databases">
        <authorList>
            <person name="Shah S.A."/>
            <person name="Garrett R.A."/>
        </authorList>
    </citation>
    <scope>NUCLEOTIDE SEQUENCE [LARGE SCALE GENOMIC DNA]</scope>
    <source>
        <strain evidence="2">ATCC 35091 / DSM 1616 / JCM 8930 / NBRC 15331 / P1</strain>
    </source>
</reference>
<dbReference type="EMBL" id="LT549890">
    <property type="protein sequence ID" value="SAI86274.1"/>
    <property type="molecule type" value="Genomic_DNA"/>
</dbReference>
<accession>A0A157T4D1</accession>
<proteinExistence type="predicted"/>
<name>A0A157T4D1_SACSO</name>
<evidence type="ECO:0000313" key="2">
    <source>
        <dbReference type="Proteomes" id="UP000076770"/>
    </source>
</evidence>
<dbReference type="AlphaFoldDB" id="A0A157T4D1"/>
<dbReference type="GeneID" id="24780371"/>